<dbReference type="InterPro" id="IPR050024">
    <property type="entry name" value="MMSYN1_0196-like"/>
</dbReference>
<evidence type="ECO:0000313" key="10">
    <source>
        <dbReference type="EMBL" id="AXK50826.1"/>
    </source>
</evidence>
<feature type="domain" description="ABC transmembrane type-1" evidence="9">
    <location>
        <begin position="118"/>
        <end position="310"/>
    </location>
</feature>
<evidence type="ECO:0000256" key="8">
    <source>
        <dbReference type="RuleBase" id="RU363032"/>
    </source>
</evidence>
<dbReference type="CDD" id="cd06261">
    <property type="entry name" value="TM_PBP2"/>
    <property type="match status" value="1"/>
</dbReference>
<evidence type="ECO:0000259" key="9">
    <source>
        <dbReference type="PROSITE" id="PS50928"/>
    </source>
</evidence>
<feature type="transmembrane region" description="Helical" evidence="8">
    <location>
        <begin position="246"/>
        <end position="268"/>
    </location>
</feature>
<dbReference type="EMBL" id="CP031376">
    <property type="protein sequence ID" value="AXK50826.1"/>
    <property type="molecule type" value="Genomic_DNA"/>
</dbReference>
<dbReference type="RefSeq" id="WP_115557748.1">
    <property type="nucleotide sequence ID" value="NZ_CP031376.1"/>
</dbReference>
<keyword evidence="3 8" id="KW-0813">Transport</keyword>
<organism evidence="10 11">
    <name type="scientific">Spiroplasma alleghenense</name>
    <dbReference type="NCBI Taxonomy" id="216931"/>
    <lineage>
        <taxon>Bacteria</taxon>
        <taxon>Bacillati</taxon>
        <taxon>Mycoplasmatota</taxon>
        <taxon>Mollicutes</taxon>
        <taxon>Entomoplasmatales</taxon>
        <taxon>Spiroplasmataceae</taxon>
        <taxon>Spiroplasma</taxon>
    </lineage>
</organism>
<dbReference type="SUPFAM" id="SSF161098">
    <property type="entry name" value="MetI-like"/>
    <property type="match status" value="1"/>
</dbReference>
<dbReference type="InterPro" id="IPR035906">
    <property type="entry name" value="MetI-like_sf"/>
</dbReference>
<feature type="transmembrane region" description="Helical" evidence="8">
    <location>
        <begin position="188"/>
        <end position="209"/>
    </location>
</feature>
<evidence type="ECO:0000256" key="6">
    <source>
        <dbReference type="ARBA" id="ARBA00022989"/>
    </source>
</evidence>
<evidence type="ECO:0000256" key="5">
    <source>
        <dbReference type="ARBA" id="ARBA00022692"/>
    </source>
</evidence>
<dbReference type="Pfam" id="PF00528">
    <property type="entry name" value="BPD_transp_1"/>
    <property type="match status" value="1"/>
</dbReference>
<feature type="transmembrane region" description="Helical" evidence="8">
    <location>
        <begin position="155"/>
        <end position="182"/>
    </location>
</feature>
<accession>A0A345Z2J7</accession>
<protein>
    <submittedName>
        <fullName evidence="10">Spermidine/putrescine ABC transporter permease</fullName>
    </submittedName>
</protein>
<dbReference type="GO" id="GO:0005886">
    <property type="term" value="C:plasma membrane"/>
    <property type="evidence" value="ECO:0007669"/>
    <property type="project" value="UniProtKB-SubCell"/>
</dbReference>
<evidence type="ECO:0000256" key="2">
    <source>
        <dbReference type="ARBA" id="ARBA00007069"/>
    </source>
</evidence>
<reference evidence="10 11" key="1">
    <citation type="submission" date="2018-07" db="EMBL/GenBank/DDBJ databases">
        <title>Complete genome sequence of Spiroplasma alleghenense PLHS-1 (ATCC 51752).</title>
        <authorList>
            <person name="Chou L."/>
            <person name="Lee T.-Y."/>
            <person name="Tsai Y.-M."/>
            <person name="Kuo C.-H."/>
        </authorList>
    </citation>
    <scope>NUCLEOTIDE SEQUENCE [LARGE SCALE GENOMIC DNA]</scope>
    <source>
        <strain evidence="10 11">PLHS-1</strain>
    </source>
</reference>
<keyword evidence="6 8" id="KW-1133">Transmembrane helix</keyword>
<dbReference type="Proteomes" id="UP000254792">
    <property type="component" value="Chromosome"/>
</dbReference>
<evidence type="ECO:0000313" key="11">
    <source>
        <dbReference type="Proteomes" id="UP000254792"/>
    </source>
</evidence>
<evidence type="ECO:0000256" key="3">
    <source>
        <dbReference type="ARBA" id="ARBA00022448"/>
    </source>
</evidence>
<dbReference type="NCBIfam" id="NF043074">
    <property type="entry name" value="MMSYN1_0196"/>
    <property type="match status" value="1"/>
</dbReference>
<feature type="transmembrane region" description="Helical" evidence="8">
    <location>
        <begin position="288"/>
        <end position="310"/>
    </location>
</feature>
<dbReference type="Gene3D" id="1.10.3720.10">
    <property type="entry name" value="MetI-like"/>
    <property type="match status" value="1"/>
</dbReference>
<comment type="similarity">
    <text evidence="2">Belongs to the binding-protein-dependent transport system permease family. CysTW subfamily.</text>
</comment>
<name>A0A345Z2J7_9MOLU</name>
<gene>
    <name evidence="10" type="primary">potB</name>
    <name evidence="10" type="ORF">SALLE_v1c01500</name>
</gene>
<dbReference type="AlphaFoldDB" id="A0A345Z2J7"/>
<dbReference type="PANTHER" id="PTHR42929">
    <property type="entry name" value="INNER MEMBRANE ABC TRANSPORTER PERMEASE PROTEIN YDCU-RELATED-RELATED"/>
    <property type="match status" value="1"/>
</dbReference>
<dbReference type="OrthoDB" id="9807047at2"/>
<dbReference type="InterPro" id="IPR000515">
    <property type="entry name" value="MetI-like"/>
</dbReference>
<comment type="subcellular location">
    <subcellularLocation>
        <location evidence="1 8">Cell membrane</location>
        <topology evidence="1 8">Multi-pass membrane protein</topology>
    </subcellularLocation>
</comment>
<keyword evidence="4" id="KW-1003">Cell membrane</keyword>
<evidence type="ECO:0000256" key="7">
    <source>
        <dbReference type="ARBA" id="ARBA00023136"/>
    </source>
</evidence>
<proteinExistence type="inferred from homology"/>
<dbReference type="GO" id="GO:0055085">
    <property type="term" value="P:transmembrane transport"/>
    <property type="evidence" value="ECO:0007669"/>
    <property type="project" value="InterPro"/>
</dbReference>
<evidence type="ECO:0000256" key="1">
    <source>
        <dbReference type="ARBA" id="ARBA00004651"/>
    </source>
</evidence>
<dbReference type="PROSITE" id="PS50928">
    <property type="entry name" value="ABC_TM1"/>
    <property type="match status" value="1"/>
</dbReference>
<keyword evidence="5 8" id="KW-0812">Transmembrane</keyword>
<dbReference type="PANTHER" id="PTHR42929:SF1">
    <property type="entry name" value="INNER MEMBRANE ABC TRANSPORTER PERMEASE PROTEIN YDCU-RELATED"/>
    <property type="match status" value="1"/>
</dbReference>
<keyword evidence="11" id="KW-1185">Reference proteome</keyword>
<keyword evidence="7 8" id="KW-0472">Membrane</keyword>
<dbReference type="KEGG" id="salx:SALLE_v1c01500"/>
<evidence type="ECO:0000256" key="4">
    <source>
        <dbReference type="ARBA" id="ARBA00022475"/>
    </source>
</evidence>
<feature type="transmembrane region" description="Helical" evidence="8">
    <location>
        <begin position="114"/>
        <end position="143"/>
    </location>
</feature>
<feature type="transmembrane region" description="Helical" evidence="8">
    <location>
        <begin position="64"/>
        <end position="89"/>
    </location>
</feature>
<sequence>MADLKNKKLTEDTIQKENIFEEIEAVHDELNSTDDPKSSKPPGVFYKLKNSNFIAKTSQKTWPILLPFIIVMVFLIILPLIGIVVYSIIQPTNNSLVFKLSLENFVKLFSDSNIMIAMLLSIAYAFVAAFFCVLIGYPIAYIMAQLKNKMLAKNVWVLVTMPIWISMLMKVIGLQTVFYMLAPTALGTPIAIIVGMVYMFLPFCITPIYNSLESMDRSQLLAAKDLGASDSKAFFQFTLRQSIPGVLAGFTLVIIQAATSLIVVRYLGDGKINLISSIIESYFFKGSNFGYGAAISVVLAALIGLLMLVIKLITNKFEGGGSNKKWKNSLNQVISQ</sequence>